<dbReference type="Proteomes" id="UP000824221">
    <property type="component" value="Unassembled WGS sequence"/>
</dbReference>
<keyword evidence="3" id="KW-0904">Protein phosphatase</keyword>
<comment type="similarity">
    <text evidence="1">Belongs to the low molecular weight phosphotyrosine protein phosphatase family.</text>
</comment>
<dbReference type="PANTHER" id="PTHR11717:SF31">
    <property type="entry name" value="LOW MOLECULAR WEIGHT PROTEIN-TYROSINE-PHOSPHATASE ETP-RELATED"/>
    <property type="match status" value="1"/>
</dbReference>
<protein>
    <submittedName>
        <fullName evidence="7">Low molecular weight protein arginine phosphatase</fullName>
    </submittedName>
</protein>
<feature type="active site" evidence="4">
    <location>
        <position position="16"/>
    </location>
</feature>
<evidence type="ECO:0000256" key="2">
    <source>
        <dbReference type="ARBA" id="ARBA00022801"/>
    </source>
</evidence>
<dbReference type="SMART" id="SM00226">
    <property type="entry name" value="LMWPc"/>
    <property type="match status" value="1"/>
</dbReference>
<dbReference type="PANTHER" id="PTHR11717">
    <property type="entry name" value="LOW MOLECULAR WEIGHT PROTEIN TYROSINE PHOSPHATASE"/>
    <property type="match status" value="1"/>
</dbReference>
<accession>A0A9D2KGL4</accession>
<dbReference type="GO" id="GO:0004725">
    <property type="term" value="F:protein tyrosine phosphatase activity"/>
    <property type="evidence" value="ECO:0007669"/>
    <property type="project" value="InterPro"/>
</dbReference>
<evidence type="ECO:0000256" key="4">
    <source>
        <dbReference type="PIRSR" id="PIRSR617867-1"/>
    </source>
</evidence>
<feature type="active site" description="Proton donor" evidence="4">
    <location>
        <position position="116"/>
    </location>
</feature>
<comment type="caution">
    <text evidence="7">The sequence shown here is derived from an EMBL/GenBank/DDBJ whole genome shotgun (WGS) entry which is preliminary data.</text>
</comment>
<gene>
    <name evidence="7" type="ORF">H9797_02835</name>
</gene>
<organism evidence="7 8">
    <name type="scientific">Candidatus Gallimonas gallistercoris</name>
    <dbReference type="NCBI Taxonomy" id="2838602"/>
    <lineage>
        <taxon>Bacteria</taxon>
        <taxon>Bacillati</taxon>
        <taxon>Bacillota</taxon>
        <taxon>Clostridia</taxon>
        <taxon>Candidatus Gallimonas</taxon>
    </lineage>
</organism>
<dbReference type="EMBL" id="DXAJ01000042">
    <property type="protein sequence ID" value="HJA02298.1"/>
    <property type="molecule type" value="Genomic_DNA"/>
</dbReference>
<dbReference type="InterPro" id="IPR023485">
    <property type="entry name" value="Ptyr_pPase"/>
</dbReference>
<evidence type="ECO:0000256" key="5">
    <source>
        <dbReference type="SAM" id="MobiDB-lite"/>
    </source>
</evidence>
<reference evidence="7" key="2">
    <citation type="submission" date="2021-04" db="EMBL/GenBank/DDBJ databases">
        <authorList>
            <person name="Gilroy R."/>
        </authorList>
    </citation>
    <scope>NUCLEOTIDE SEQUENCE</scope>
    <source>
        <strain evidence="7">CHK156-179</strain>
    </source>
</reference>
<proteinExistence type="inferred from homology"/>
<dbReference type="InterPro" id="IPR036196">
    <property type="entry name" value="Ptyr_pPase_sf"/>
</dbReference>
<feature type="region of interest" description="Disordered" evidence="5">
    <location>
        <begin position="151"/>
        <end position="172"/>
    </location>
</feature>
<dbReference type="InterPro" id="IPR050438">
    <property type="entry name" value="LMW_PTPase"/>
</dbReference>
<keyword evidence="2" id="KW-0378">Hydrolase</keyword>
<evidence type="ECO:0000256" key="3">
    <source>
        <dbReference type="ARBA" id="ARBA00022912"/>
    </source>
</evidence>
<sequence length="172" mass="19088">MPTQKVLFVCTGNTCRSPMAEAALRRELKRRKLTGISVRSAGLHVEEGSTLSPNSAQALKEAKIPVLKSFRPKQLTEKMVKESILVVCMTERHREKLSRYPNVTSFYELCGREIPDPYGLDIDAYRVTLRRIRECIPRVIEVIEQLSPPAANAAAGKTNNNVPAKGTQGGIL</sequence>
<feature type="active site" description="Nucleophile" evidence="4">
    <location>
        <position position="10"/>
    </location>
</feature>
<reference evidence="7" key="1">
    <citation type="journal article" date="2021" name="PeerJ">
        <title>Extensive microbial diversity within the chicken gut microbiome revealed by metagenomics and culture.</title>
        <authorList>
            <person name="Gilroy R."/>
            <person name="Ravi A."/>
            <person name="Getino M."/>
            <person name="Pursley I."/>
            <person name="Horton D.L."/>
            <person name="Alikhan N.F."/>
            <person name="Baker D."/>
            <person name="Gharbi K."/>
            <person name="Hall N."/>
            <person name="Watson M."/>
            <person name="Adriaenssens E.M."/>
            <person name="Foster-Nyarko E."/>
            <person name="Jarju S."/>
            <person name="Secka A."/>
            <person name="Antonio M."/>
            <person name="Oren A."/>
            <person name="Chaudhuri R.R."/>
            <person name="La Ragione R."/>
            <person name="Hildebrand F."/>
            <person name="Pallen M.J."/>
        </authorList>
    </citation>
    <scope>NUCLEOTIDE SEQUENCE</scope>
    <source>
        <strain evidence="7">CHK156-179</strain>
    </source>
</reference>
<evidence type="ECO:0000259" key="6">
    <source>
        <dbReference type="SMART" id="SM00226"/>
    </source>
</evidence>
<evidence type="ECO:0000313" key="7">
    <source>
        <dbReference type="EMBL" id="HJA02298.1"/>
    </source>
</evidence>
<evidence type="ECO:0000313" key="8">
    <source>
        <dbReference type="Proteomes" id="UP000824221"/>
    </source>
</evidence>
<feature type="compositionally biased region" description="Low complexity" evidence="5">
    <location>
        <begin position="151"/>
        <end position="161"/>
    </location>
</feature>
<evidence type="ECO:0000256" key="1">
    <source>
        <dbReference type="ARBA" id="ARBA00011063"/>
    </source>
</evidence>
<name>A0A9D2KGL4_9FIRM</name>
<dbReference type="Gene3D" id="3.40.50.2300">
    <property type="match status" value="1"/>
</dbReference>
<dbReference type="PRINTS" id="PR00719">
    <property type="entry name" value="LMWPTPASE"/>
</dbReference>
<dbReference type="Pfam" id="PF01451">
    <property type="entry name" value="LMWPc"/>
    <property type="match status" value="1"/>
</dbReference>
<dbReference type="InterPro" id="IPR017867">
    <property type="entry name" value="Tyr_phospatase_low_mol_wt"/>
</dbReference>
<dbReference type="AlphaFoldDB" id="A0A9D2KGL4"/>
<feature type="domain" description="Phosphotyrosine protein phosphatase I" evidence="6">
    <location>
        <begin position="4"/>
        <end position="142"/>
    </location>
</feature>
<dbReference type="SUPFAM" id="SSF52788">
    <property type="entry name" value="Phosphotyrosine protein phosphatases I"/>
    <property type="match status" value="1"/>
</dbReference>